<keyword evidence="1" id="KW-0732">Signal</keyword>
<dbReference type="OrthoDB" id="5828543at2759"/>
<dbReference type="AlphaFoldDB" id="A0A9P1NCD4"/>
<reference evidence="2" key="1">
    <citation type="submission" date="2022-11" db="EMBL/GenBank/DDBJ databases">
        <authorList>
            <person name="Kikuchi T."/>
        </authorList>
    </citation>
    <scope>NUCLEOTIDE SEQUENCE</scope>
    <source>
        <strain evidence="2">PS1010</strain>
    </source>
</reference>
<evidence type="ECO:0008006" key="4">
    <source>
        <dbReference type="Google" id="ProtNLM"/>
    </source>
</evidence>
<evidence type="ECO:0000256" key="1">
    <source>
        <dbReference type="SAM" id="SignalP"/>
    </source>
</evidence>
<feature type="chain" id="PRO_5040467271" description="C6 domain-containing protein" evidence="1">
    <location>
        <begin position="19"/>
        <end position="108"/>
    </location>
</feature>
<sequence length="108" mass="11820">MFFIFVLILTINVAIINAAGCQNISTPANSNPASIQYSQGVLRQADITCDDKNGATFELISDRGSLGVATKKAKRAICRLGRWYTLNKNADMMVFKEVECVSRGSIWG</sequence>
<feature type="signal peptide" evidence="1">
    <location>
        <begin position="1"/>
        <end position="18"/>
    </location>
</feature>
<evidence type="ECO:0000313" key="3">
    <source>
        <dbReference type="Proteomes" id="UP001152747"/>
    </source>
</evidence>
<gene>
    <name evidence="2" type="ORF">CAMP_LOCUS18485</name>
</gene>
<evidence type="ECO:0000313" key="2">
    <source>
        <dbReference type="EMBL" id="CAI5455848.1"/>
    </source>
</evidence>
<dbReference type="Proteomes" id="UP001152747">
    <property type="component" value="Unassembled WGS sequence"/>
</dbReference>
<comment type="caution">
    <text evidence="2">The sequence shown here is derived from an EMBL/GenBank/DDBJ whole genome shotgun (WGS) entry which is preliminary data.</text>
</comment>
<accession>A0A9P1NCD4</accession>
<organism evidence="2 3">
    <name type="scientific">Caenorhabditis angaria</name>
    <dbReference type="NCBI Taxonomy" id="860376"/>
    <lineage>
        <taxon>Eukaryota</taxon>
        <taxon>Metazoa</taxon>
        <taxon>Ecdysozoa</taxon>
        <taxon>Nematoda</taxon>
        <taxon>Chromadorea</taxon>
        <taxon>Rhabditida</taxon>
        <taxon>Rhabditina</taxon>
        <taxon>Rhabditomorpha</taxon>
        <taxon>Rhabditoidea</taxon>
        <taxon>Rhabditidae</taxon>
        <taxon>Peloderinae</taxon>
        <taxon>Caenorhabditis</taxon>
    </lineage>
</organism>
<name>A0A9P1NCD4_9PELO</name>
<protein>
    <recommendedName>
        <fullName evidence="4">C6 domain-containing protein</fullName>
    </recommendedName>
</protein>
<keyword evidence="3" id="KW-1185">Reference proteome</keyword>
<dbReference type="EMBL" id="CANHGI010000006">
    <property type="protein sequence ID" value="CAI5455848.1"/>
    <property type="molecule type" value="Genomic_DNA"/>
</dbReference>
<proteinExistence type="predicted"/>